<evidence type="ECO:0000313" key="4">
    <source>
        <dbReference type="EMBL" id="KAK2581558.1"/>
    </source>
</evidence>
<proteinExistence type="predicted"/>
<evidence type="ECO:0008006" key="6">
    <source>
        <dbReference type="Google" id="ProtNLM"/>
    </source>
</evidence>
<dbReference type="SUPFAM" id="SSF46689">
    <property type="entry name" value="Homeodomain-like"/>
    <property type="match status" value="1"/>
</dbReference>
<sequence>MPRGKVLSSEEQAKIEAYRDAGLSLREIAKKISRSTTCIYHFLQLRKNYGKNHYTGGNTKLTRRDRSRIFKEISTQNKTASEVKKILELPVTTRRVQQILQQDNRLKWTKRSLKPPLTQEHKRARLEFARNHMSWSEEWKDTIFSDEKKFNLDGPDGFKYYWHDLRTDKSVAMSRNFGGGTLMVWAAFSYSSKTPLCKISTRMNSEKYIDLLEDCLIPFIEDNHEENVVYQQDNAAIHTSKKSREWFRQKDLPLLNWPARSPDLNPIENLWGILSRAVYKNGKQYNNIKDLEKAIRVEWSKIHITTLQKLICSMPNRIFQVLGCQI</sequence>
<dbReference type="Gene3D" id="3.30.420.10">
    <property type="entry name" value="Ribonuclease H-like superfamily/Ribonuclease H"/>
    <property type="match status" value="1"/>
</dbReference>
<evidence type="ECO:0000256" key="1">
    <source>
        <dbReference type="ARBA" id="ARBA00004123"/>
    </source>
</evidence>
<organism evidence="4 5">
    <name type="scientific">Odynerus spinipes</name>
    <dbReference type="NCBI Taxonomy" id="1348599"/>
    <lineage>
        <taxon>Eukaryota</taxon>
        <taxon>Metazoa</taxon>
        <taxon>Ecdysozoa</taxon>
        <taxon>Arthropoda</taxon>
        <taxon>Hexapoda</taxon>
        <taxon>Insecta</taxon>
        <taxon>Pterygota</taxon>
        <taxon>Neoptera</taxon>
        <taxon>Endopterygota</taxon>
        <taxon>Hymenoptera</taxon>
        <taxon>Apocrita</taxon>
        <taxon>Aculeata</taxon>
        <taxon>Vespoidea</taxon>
        <taxon>Vespidae</taxon>
        <taxon>Eumeninae</taxon>
        <taxon>Odynerus</taxon>
    </lineage>
</organism>
<dbReference type="GO" id="GO:0003677">
    <property type="term" value="F:DNA binding"/>
    <property type="evidence" value="ECO:0007669"/>
    <property type="project" value="InterPro"/>
</dbReference>
<dbReference type="EMBL" id="JAIFRP010000039">
    <property type="protein sequence ID" value="KAK2581558.1"/>
    <property type="molecule type" value="Genomic_DNA"/>
</dbReference>
<evidence type="ECO:0000259" key="3">
    <source>
        <dbReference type="Pfam" id="PF13358"/>
    </source>
</evidence>
<comment type="subcellular location">
    <subcellularLocation>
        <location evidence="1">Nucleus</location>
    </subcellularLocation>
</comment>
<feature type="domain" description="Tc3 transposase DNA binding" evidence="2">
    <location>
        <begin position="3"/>
        <end position="50"/>
    </location>
</feature>
<feature type="domain" description="Tc1-like transposase DDE" evidence="3">
    <location>
        <begin position="142"/>
        <end position="291"/>
    </location>
</feature>
<evidence type="ECO:0000313" key="5">
    <source>
        <dbReference type="Proteomes" id="UP001258017"/>
    </source>
</evidence>
<name>A0AAD9RLU4_9HYME</name>
<reference evidence="4" key="1">
    <citation type="submission" date="2021-08" db="EMBL/GenBank/DDBJ databases">
        <authorList>
            <person name="Misof B."/>
            <person name="Oliver O."/>
            <person name="Podsiadlowski L."/>
            <person name="Donath A."/>
            <person name="Peters R."/>
            <person name="Mayer C."/>
            <person name="Rust J."/>
            <person name="Gunkel S."/>
            <person name="Lesny P."/>
            <person name="Martin S."/>
            <person name="Oeyen J.P."/>
            <person name="Petersen M."/>
            <person name="Panagiotis P."/>
            <person name="Wilbrandt J."/>
            <person name="Tanja T."/>
        </authorList>
    </citation>
    <scope>NUCLEOTIDE SEQUENCE</scope>
    <source>
        <strain evidence="4">GBR_01_08_01A</strain>
        <tissue evidence="4">Thorax + abdomen</tissue>
    </source>
</reference>
<reference evidence="4" key="2">
    <citation type="journal article" date="2023" name="Commun. Biol.">
        <title>Intrasexual cuticular hydrocarbon dimorphism in a wasp sheds light on hydrocarbon biosynthesis genes in Hymenoptera.</title>
        <authorList>
            <person name="Moris V.C."/>
            <person name="Podsiadlowski L."/>
            <person name="Martin S."/>
            <person name="Oeyen J.P."/>
            <person name="Donath A."/>
            <person name="Petersen M."/>
            <person name="Wilbrandt J."/>
            <person name="Misof B."/>
            <person name="Liedtke D."/>
            <person name="Thamm M."/>
            <person name="Scheiner R."/>
            <person name="Schmitt T."/>
            <person name="Niehuis O."/>
        </authorList>
    </citation>
    <scope>NUCLEOTIDE SEQUENCE</scope>
    <source>
        <strain evidence="4">GBR_01_08_01A</strain>
    </source>
</reference>
<dbReference type="InterPro" id="IPR038717">
    <property type="entry name" value="Tc1-like_DDE_dom"/>
</dbReference>
<dbReference type="Gene3D" id="1.10.10.60">
    <property type="entry name" value="Homeodomain-like"/>
    <property type="match status" value="1"/>
</dbReference>
<dbReference type="InterPro" id="IPR025898">
    <property type="entry name" value="Tc3_transposase_DNA-bd_dom"/>
</dbReference>
<dbReference type="GO" id="GO:0005634">
    <property type="term" value="C:nucleus"/>
    <property type="evidence" value="ECO:0007669"/>
    <property type="project" value="UniProtKB-SubCell"/>
</dbReference>
<dbReference type="PANTHER" id="PTHR23022">
    <property type="entry name" value="TRANSPOSABLE ELEMENT-RELATED"/>
    <property type="match status" value="1"/>
</dbReference>
<dbReference type="PANTHER" id="PTHR23022:SF129">
    <property type="entry name" value="TRANSPOSABLE ELEMENT TC3 TRANSPOSASE"/>
    <property type="match status" value="1"/>
</dbReference>
<protein>
    <recommendedName>
        <fullName evidence="6">Transposase</fullName>
    </recommendedName>
</protein>
<dbReference type="InterPro" id="IPR052338">
    <property type="entry name" value="Transposase_5"/>
</dbReference>
<comment type="caution">
    <text evidence="4">The sequence shown here is derived from an EMBL/GenBank/DDBJ whole genome shotgun (WGS) entry which is preliminary data.</text>
</comment>
<dbReference type="InterPro" id="IPR009057">
    <property type="entry name" value="Homeodomain-like_sf"/>
</dbReference>
<dbReference type="Pfam" id="PF13358">
    <property type="entry name" value="DDE_3"/>
    <property type="match status" value="1"/>
</dbReference>
<keyword evidence="5" id="KW-1185">Reference proteome</keyword>
<dbReference type="Pfam" id="PF11427">
    <property type="entry name" value="HTH_Tnp_Tc3_1"/>
    <property type="match status" value="1"/>
</dbReference>
<dbReference type="AlphaFoldDB" id="A0AAD9RLU4"/>
<evidence type="ECO:0000259" key="2">
    <source>
        <dbReference type="Pfam" id="PF11427"/>
    </source>
</evidence>
<accession>A0AAD9RLU4</accession>
<gene>
    <name evidence="4" type="ORF">KPH14_005209</name>
</gene>
<dbReference type="Proteomes" id="UP001258017">
    <property type="component" value="Unassembled WGS sequence"/>
</dbReference>
<dbReference type="InterPro" id="IPR036397">
    <property type="entry name" value="RNaseH_sf"/>
</dbReference>